<reference evidence="2 3" key="1">
    <citation type="journal article" date="2014" name="Genome Announc.">
        <title>Genome Sequence of Afipia felis Strain 76713, Isolated in Hospital Water Using an Amoeba Co-Culture Procedure.</title>
        <authorList>
            <person name="Benamar S."/>
            <person name="La Scola B."/>
            <person name="Croce O."/>
        </authorList>
    </citation>
    <scope>NUCLEOTIDE SEQUENCE [LARGE SCALE GENOMIC DNA]</scope>
    <source>
        <strain evidence="2 3">76713</strain>
    </source>
</reference>
<name>A0A090MUN7_AFIFE</name>
<dbReference type="InterPro" id="IPR029062">
    <property type="entry name" value="Class_I_gatase-like"/>
</dbReference>
<feature type="domain" description="DJ-1/PfpI" evidence="1">
    <location>
        <begin position="9"/>
        <end position="173"/>
    </location>
</feature>
<sequence>MPNTTFIIHAYDDVEPIDIGATFGVLSMAKRVDPGIDMILVANKAGPVRLSNGLEIIAPYSVTNCPAGDVLMILGGAAWPEVSKDEQTLDFIRTFAQKGIVASVCTGALILAGAGLLDGKGATTRRFAPTGTETPLALMKKLYPGVKGTEARFVDSGAVVTGGGVVLAVDTTLHLIARLRGTDVAKETARIIEYPWSGNDGAFSEAIGTLKTAAA</sequence>
<accession>A0A090MUN7</accession>
<dbReference type="PANTHER" id="PTHR43130">
    <property type="entry name" value="ARAC-FAMILY TRANSCRIPTIONAL REGULATOR"/>
    <property type="match status" value="1"/>
</dbReference>
<dbReference type="SUPFAM" id="SSF52317">
    <property type="entry name" value="Class I glutamine amidotransferase-like"/>
    <property type="match status" value="1"/>
</dbReference>
<dbReference type="InterPro" id="IPR052158">
    <property type="entry name" value="INH-QAR"/>
</dbReference>
<dbReference type="GO" id="GO:0006355">
    <property type="term" value="P:regulation of DNA-templated transcription"/>
    <property type="evidence" value="ECO:0007669"/>
    <property type="project" value="TreeGrafter"/>
</dbReference>
<evidence type="ECO:0000313" key="3">
    <source>
        <dbReference type="Proteomes" id="UP000035762"/>
    </source>
</evidence>
<dbReference type="AlphaFoldDB" id="A0A090MUN7"/>
<proteinExistence type="predicted"/>
<gene>
    <name evidence="2" type="primary">inhA_3</name>
    <name evidence="2" type="ORF">BN961_02942</name>
</gene>
<comment type="caution">
    <text evidence="2">The sequence shown here is derived from an EMBL/GenBank/DDBJ whole genome shotgun (WGS) entry which is preliminary data.</text>
</comment>
<dbReference type="Pfam" id="PF01965">
    <property type="entry name" value="DJ-1_PfpI"/>
    <property type="match status" value="1"/>
</dbReference>
<evidence type="ECO:0000313" key="2">
    <source>
        <dbReference type="EMBL" id="CEG09514.1"/>
    </source>
</evidence>
<dbReference type="PANTHER" id="PTHR43130:SF3">
    <property type="entry name" value="HTH-TYPE TRANSCRIPTIONAL REGULATOR RV1931C"/>
    <property type="match status" value="1"/>
</dbReference>
<dbReference type="OrthoDB" id="186587at2"/>
<evidence type="ECO:0000259" key="1">
    <source>
        <dbReference type="Pfam" id="PF01965"/>
    </source>
</evidence>
<protein>
    <submittedName>
        <fullName evidence="2">Isonitrile hydratase</fullName>
    </submittedName>
</protein>
<organism evidence="2 3">
    <name type="scientific">Afipia felis</name>
    <name type="common">Cat scratch disease bacillus</name>
    <dbReference type="NCBI Taxonomy" id="1035"/>
    <lineage>
        <taxon>Bacteria</taxon>
        <taxon>Pseudomonadati</taxon>
        <taxon>Pseudomonadota</taxon>
        <taxon>Alphaproteobacteria</taxon>
        <taxon>Hyphomicrobiales</taxon>
        <taxon>Nitrobacteraceae</taxon>
        <taxon>Afipia</taxon>
    </lineage>
</organism>
<dbReference type="Proteomes" id="UP000035762">
    <property type="component" value="Unassembled WGS sequence"/>
</dbReference>
<dbReference type="EMBL" id="CCAZ020000002">
    <property type="protein sequence ID" value="CEG09514.1"/>
    <property type="molecule type" value="Genomic_DNA"/>
</dbReference>
<dbReference type="InterPro" id="IPR002818">
    <property type="entry name" value="DJ-1/PfpI"/>
</dbReference>
<dbReference type="STRING" id="1035.BN961_02942"/>
<dbReference type="RefSeq" id="WP_048757423.1">
    <property type="nucleotide sequence ID" value="NZ_CCAZ020000002.1"/>
</dbReference>
<dbReference type="Gene3D" id="3.40.50.880">
    <property type="match status" value="1"/>
</dbReference>
<keyword evidence="3" id="KW-1185">Reference proteome</keyword>